<evidence type="ECO:0000313" key="1">
    <source>
        <dbReference type="EMBL" id="KAG8638902.1"/>
    </source>
</evidence>
<accession>A0ACB7GF82</accession>
<evidence type="ECO:0000313" key="2">
    <source>
        <dbReference type="Proteomes" id="UP000091857"/>
    </source>
</evidence>
<proteinExistence type="predicted"/>
<gene>
    <name evidence="1" type="ORF">MANES_14G079500v8</name>
</gene>
<organism evidence="1 2">
    <name type="scientific">Manihot esculenta</name>
    <name type="common">Cassava</name>
    <name type="synonym">Jatropha manihot</name>
    <dbReference type="NCBI Taxonomy" id="3983"/>
    <lineage>
        <taxon>Eukaryota</taxon>
        <taxon>Viridiplantae</taxon>
        <taxon>Streptophyta</taxon>
        <taxon>Embryophyta</taxon>
        <taxon>Tracheophyta</taxon>
        <taxon>Spermatophyta</taxon>
        <taxon>Magnoliopsida</taxon>
        <taxon>eudicotyledons</taxon>
        <taxon>Gunneridae</taxon>
        <taxon>Pentapetalae</taxon>
        <taxon>rosids</taxon>
        <taxon>fabids</taxon>
        <taxon>Malpighiales</taxon>
        <taxon>Euphorbiaceae</taxon>
        <taxon>Crotonoideae</taxon>
        <taxon>Manihoteae</taxon>
        <taxon>Manihot</taxon>
    </lineage>
</organism>
<name>A0ACB7GF82_MANES</name>
<reference evidence="2" key="1">
    <citation type="journal article" date="2016" name="Nat. Biotechnol.">
        <title>Sequencing wild and cultivated cassava and related species reveals extensive interspecific hybridization and genetic diversity.</title>
        <authorList>
            <person name="Bredeson J.V."/>
            <person name="Lyons J.B."/>
            <person name="Prochnik S.E."/>
            <person name="Wu G.A."/>
            <person name="Ha C.M."/>
            <person name="Edsinger-Gonzales E."/>
            <person name="Grimwood J."/>
            <person name="Schmutz J."/>
            <person name="Rabbi I.Y."/>
            <person name="Egesi C."/>
            <person name="Nauluvula P."/>
            <person name="Lebot V."/>
            <person name="Ndunguru J."/>
            <person name="Mkamilo G."/>
            <person name="Bart R.S."/>
            <person name="Setter T.L."/>
            <person name="Gleadow R.M."/>
            <person name="Kulakow P."/>
            <person name="Ferguson M.E."/>
            <person name="Rounsley S."/>
            <person name="Rokhsar D.S."/>
        </authorList>
    </citation>
    <scope>NUCLEOTIDE SEQUENCE [LARGE SCALE GENOMIC DNA]</scope>
    <source>
        <strain evidence="2">cv. AM560-2</strain>
    </source>
</reference>
<comment type="caution">
    <text evidence="1">The sequence shown here is derived from an EMBL/GenBank/DDBJ whole genome shotgun (WGS) entry which is preliminary data.</text>
</comment>
<protein>
    <submittedName>
        <fullName evidence="1">Uncharacterized protein</fullName>
    </submittedName>
</protein>
<dbReference type="EMBL" id="CM004400">
    <property type="protein sequence ID" value="KAG8638902.1"/>
    <property type="molecule type" value="Genomic_DNA"/>
</dbReference>
<sequence>MHPSSLSEFNMEYAKDNSPSPFLIFLLLTILESIIVLKDLCSIFCQLPRMFLYFWRVCVESKPSTVEVASEKLCNDTNLNQKLELQAVEMLTVKQQTCSHRKKFEELSVRELEIVMRQLGTCYDPEGDKLQDRMNSDDITALFEEQEPSLQEAREAFSIFDKNNDGFINAKELRRVLGTLCFTQVSEADCIRMIRTYDDNGDGVIDFNEFVKLMTASFI</sequence>
<keyword evidence="2" id="KW-1185">Reference proteome</keyword>
<dbReference type="Proteomes" id="UP000091857">
    <property type="component" value="Chromosome 14"/>
</dbReference>